<dbReference type="CDD" id="cd07374">
    <property type="entry name" value="CYTH-like_Pase"/>
    <property type="match status" value="1"/>
</dbReference>
<proteinExistence type="predicted"/>
<comment type="caution">
    <text evidence="4">The sequence shown here is derived from an EMBL/GenBank/DDBJ whole genome shotgun (WGS) entry which is preliminary data.</text>
</comment>
<dbReference type="Pfam" id="PF01928">
    <property type="entry name" value="CYTH"/>
    <property type="match status" value="1"/>
</dbReference>
<dbReference type="Proteomes" id="UP000237104">
    <property type="component" value="Unassembled WGS sequence"/>
</dbReference>
<evidence type="ECO:0008006" key="6">
    <source>
        <dbReference type="Google" id="ProtNLM"/>
    </source>
</evidence>
<evidence type="ECO:0000313" key="4">
    <source>
        <dbReference type="EMBL" id="POH70735.1"/>
    </source>
</evidence>
<dbReference type="AlphaFoldDB" id="A0A2S3ZP05"/>
<feature type="domain" description="CYTH" evidence="2">
    <location>
        <begin position="6"/>
        <end position="210"/>
    </location>
</feature>
<evidence type="ECO:0000256" key="1">
    <source>
        <dbReference type="SAM" id="MobiDB-lite"/>
    </source>
</evidence>
<evidence type="ECO:0000313" key="5">
    <source>
        <dbReference type="Proteomes" id="UP000237104"/>
    </source>
</evidence>
<dbReference type="Pfam" id="PF05235">
    <property type="entry name" value="CHAD"/>
    <property type="match status" value="1"/>
</dbReference>
<feature type="domain" description="CHAD" evidence="3">
    <location>
        <begin position="233"/>
        <end position="524"/>
    </location>
</feature>
<name>A0A2S3ZP05_9MICO</name>
<dbReference type="InterPro" id="IPR038186">
    <property type="entry name" value="CHAD_dom_sf"/>
</dbReference>
<dbReference type="SUPFAM" id="SSF55154">
    <property type="entry name" value="CYTH-like phosphatases"/>
    <property type="match status" value="1"/>
</dbReference>
<dbReference type="Gene3D" id="1.40.20.10">
    <property type="entry name" value="CHAD domain"/>
    <property type="match status" value="1"/>
</dbReference>
<dbReference type="PANTHER" id="PTHR39339">
    <property type="entry name" value="SLR1444 PROTEIN"/>
    <property type="match status" value="1"/>
</dbReference>
<feature type="compositionally biased region" description="Basic residues" evidence="1">
    <location>
        <begin position="449"/>
        <end position="464"/>
    </location>
</feature>
<dbReference type="SMART" id="SM00880">
    <property type="entry name" value="CHAD"/>
    <property type="match status" value="1"/>
</dbReference>
<dbReference type="OrthoDB" id="9777271at2"/>
<dbReference type="PROSITE" id="PS51708">
    <property type="entry name" value="CHAD"/>
    <property type="match status" value="1"/>
</dbReference>
<accession>A0A2S3ZP05</accession>
<dbReference type="InterPro" id="IPR023577">
    <property type="entry name" value="CYTH_domain"/>
</dbReference>
<dbReference type="RefSeq" id="WP_103430024.1">
    <property type="nucleotide sequence ID" value="NZ_PPXF01000014.1"/>
</dbReference>
<dbReference type="PANTHER" id="PTHR39339:SF1">
    <property type="entry name" value="CHAD DOMAIN-CONTAINING PROTEIN"/>
    <property type="match status" value="1"/>
</dbReference>
<dbReference type="InterPro" id="IPR033469">
    <property type="entry name" value="CYTH-like_dom_sf"/>
</dbReference>
<sequence>MTGREQTEIERKYDVEGLRPVPSLQGLDGITADPAEVPFVLTAVYYDTADHDLARHRIVLRRREGGGDAGWHLKMPAAEGRIEVHWPLDIGDADGTEHIPDEVLEPVRAIVRDRPLTPLARVSTVRTTVRLTDTDGQALAEIADDLVSASDVRGGTYRKWREWELELLDGAPDTRKKRTRLLDSVEQVLLTAGATPSTSAAKIARAVGVESLTELDGAEVLPGLLPAPALQQPDSAGAVVVGALRDLTATLVDADPRARADAPDAIHHMRTTVRRLRSVLAVYARLFDKAPVKELRFELKHLGVELGRARDAEVRAARLVDELAGVAEYPTEDARTRLVGGARRDYAEGLAAVREYLLSTRYYRLLDALESFTAWPPITPKADRPAAAEIKRDLGRAVAALEQLTATVSEADEPEPALHEVRKAARRLRYAAAAVASADPVAEATRTKPLTKKSAAKKSARTAAKKAAAKRAHAAARFAKLRQRYAHVARAAKPLVKRLGDRHDRLLYIEELGQAALAAHESGENTLVYGLLVARAERSDATVPVVLDDTARSVQQLKRLVGGL</sequence>
<gene>
    <name evidence="4" type="ORF">C3B59_03420</name>
</gene>
<evidence type="ECO:0000259" key="3">
    <source>
        <dbReference type="PROSITE" id="PS51708"/>
    </source>
</evidence>
<dbReference type="InterPro" id="IPR007899">
    <property type="entry name" value="CHAD_dom"/>
</dbReference>
<evidence type="ECO:0000259" key="2">
    <source>
        <dbReference type="PROSITE" id="PS51707"/>
    </source>
</evidence>
<reference evidence="4 5" key="1">
    <citation type="submission" date="2018-01" db="EMBL/GenBank/DDBJ databases">
        <title>Cryobacterium sp. nov., from glaciers in China.</title>
        <authorList>
            <person name="Liu Q."/>
            <person name="Xin Y.-H."/>
        </authorList>
    </citation>
    <scope>NUCLEOTIDE SEQUENCE [LARGE SCALE GENOMIC DNA]</scope>
    <source>
        <strain evidence="4 5">TMB1-8</strain>
    </source>
</reference>
<dbReference type="SMART" id="SM01118">
    <property type="entry name" value="CYTH"/>
    <property type="match status" value="1"/>
</dbReference>
<feature type="region of interest" description="Disordered" evidence="1">
    <location>
        <begin position="442"/>
        <end position="464"/>
    </location>
</feature>
<dbReference type="PROSITE" id="PS51707">
    <property type="entry name" value="CYTH"/>
    <property type="match status" value="1"/>
</dbReference>
<dbReference type="Gene3D" id="2.40.320.10">
    <property type="entry name" value="Hypothetical Protein Pfu-838710-001"/>
    <property type="match status" value="1"/>
</dbReference>
<protein>
    <recommendedName>
        <fullName evidence="6">CHAD domain-containing protein</fullName>
    </recommendedName>
</protein>
<dbReference type="EMBL" id="PPXF01000014">
    <property type="protein sequence ID" value="POH70735.1"/>
    <property type="molecule type" value="Genomic_DNA"/>
</dbReference>
<organism evidence="4 5">
    <name type="scientific">Cryobacterium zongtaii</name>
    <dbReference type="NCBI Taxonomy" id="1259217"/>
    <lineage>
        <taxon>Bacteria</taxon>
        <taxon>Bacillati</taxon>
        <taxon>Actinomycetota</taxon>
        <taxon>Actinomycetes</taxon>
        <taxon>Micrococcales</taxon>
        <taxon>Microbacteriaceae</taxon>
        <taxon>Cryobacterium</taxon>
    </lineage>
</organism>